<feature type="region of interest" description="Disordered" evidence="3">
    <location>
        <begin position="32"/>
        <end position="51"/>
    </location>
</feature>
<dbReference type="PROSITE" id="PS50977">
    <property type="entry name" value="HTH_TETR_2"/>
    <property type="match status" value="1"/>
</dbReference>
<evidence type="ECO:0000313" key="6">
    <source>
        <dbReference type="Proteomes" id="UP000282837"/>
    </source>
</evidence>
<evidence type="ECO:0000256" key="1">
    <source>
        <dbReference type="ARBA" id="ARBA00023125"/>
    </source>
</evidence>
<dbReference type="Pfam" id="PF17938">
    <property type="entry name" value="TetR_C_29"/>
    <property type="match status" value="1"/>
</dbReference>
<dbReference type="Gene3D" id="1.10.357.10">
    <property type="entry name" value="Tetracycline Repressor, domain 2"/>
    <property type="match status" value="1"/>
</dbReference>
<keyword evidence="6" id="KW-1185">Reference proteome</keyword>
<protein>
    <submittedName>
        <fullName evidence="5">TetR family transcriptional regulator</fullName>
    </submittedName>
</protein>
<reference evidence="5 6" key="1">
    <citation type="submission" date="2019-01" db="EMBL/GenBank/DDBJ databases">
        <authorList>
            <person name="Chen W.-M."/>
        </authorList>
    </citation>
    <scope>NUCLEOTIDE SEQUENCE [LARGE SCALE GENOMIC DNA]</scope>
    <source>
        <strain evidence="5 6">FSY-9</strain>
    </source>
</reference>
<dbReference type="SUPFAM" id="SSF46689">
    <property type="entry name" value="Homeodomain-like"/>
    <property type="match status" value="1"/>
</dbReference>
<gene>
    <name evidence="5" type="ORF">EOE18_01395</name>
</gene>
<comment type="caution">
    <text evidence="5">The sequence shown here is derived from an EMBL/GenBank/DDBJ whole genome shotgun (WGS) entry which is preliminary data.</text>
</comment>
<dbReference type="InterPro" id="IPR036271">
    <property type="entry name" value="Tet_transcr_reg_TetR-rel_C_sf"/>
</dbReference>
<accession>A0A3S2VWQ3</accession>
<dbReference type="InterPro" id="IPR050109">
    <property type="entry name" value="HTH-type_TetR-like_transc_reg"/>
</dbReference>
<dbReference type="AlphaFoldDB" id="A0A3S2VWQ3"/>
<dbReference type="InterPro" id="IPR001647">
    <property type="entry name" value="HTH_TetR"/>
</dbReference>
<evidence type="ECO:0000256" key="2">
    <source>
        <dbReference type="PROSITE-ProRule" id="PRU00335"/>
    </source>
</evidence>
<dbReference type="Pfam" id="PF00440">
    <property type="entry name" value="TetR_N"/>
    <property type="match status" value="1"/>
</dbReference>
<organism evidence="5 6">
    <name type="scientific">Novosphingobium umbonatum</name>
    <dbReference type="NCBI Taxonomy" id="1908524"/>
    <lineage>
        <taxon>Bacteria</taxon>
        <taxon>Pseudomonadati</taxon>
        <taxon>Pseudomonadota</taxon>
        <taxon>Alphaproteobacteria</taxon>
        <taxon>Sphingomonadales</taxon>
        <taxon>Sphingomonadaceae</taxon>
        <taxon>Novosphingobium</taxon>
    </lineage>
</organism>
<name>A0A3S2VWQ3_9SPHN</name>
<dbReference type="InterPro" id="IPR041474">
    <property type="entry name" value="NicS_C"/>
</dbReference>
<evidence type="ECO:0000313" key="5">
    <source>
        <dbReference type="EMBL" id="RVU07765.1"/>
    </source>
</evidence>
<sequence length="253" mass="28055">MIRTVWYVNNKHSGWNVVADIAPAATLPRNARGKTKVTTKTPKAPRKMRDADATREEILRVATEVFAKNGLHGARVEELASLTATSKHMIYYYFGSKEGLYAAVLDKAYKDFRTAESALDYEALTPSEALRAIVGITFDSHQANPHVVRIIMSENLDHGRHLQGSDQAQQRGQVLATLERIIQRGQASGEFRADIDALHLHMTISALCFHFIANRYTFGTIFAVDQTDPVMVQARRAEVVSTLMARCLKGGAA</sequence>
<dbReference type="InterPro" id="IPR009057">
    <property type="entry name" value="Homeodomain-like_sf"/>
</dbReference>
<proteinExistence type="predicted"/>
<dbReference type="PANTHER" id="PTHR30328">
    <property type="entry name" value="TRANSCRIPTIONAL REPRESSOR"/>
    <property type="match status" value="1"/>
</dbReference>
<dbReference type="EMBL" id="SACO01000001">
    <property type="protein sequence ID" value="RVU07765.1"/>
    <property type="molecule type" value="Genomic_DNA"/>
</dbReference>
<dbReference type="GO" id="GO:0003677">
    <property type="term" value="F:DNA binding"/>
    <property type="evidence" value="ECO:0007669"/>
    <property type="project" value="UniProtKB-UniRule"/>
</dbReference>
<dbReference type="PRINTS" id="PR00455">
    <property type="entry name" value="HTHTETR"/>
</dbReference>
<dbReference type="PANTHER" id="PTHR30328:SF54">
    <property type="entry name" value="HTH-TYPE TRANSCRIPTIONAL REPRESSOR SCO4008"/>
    <property type="match status" value="1"/>
</dbReference>
<dbReference type="SUPFAM" id="SSF48498">
    <property type="entry name" value="Tetracyclin repressor-like, C-terminal domain"/>
    <property type="match status" value="1"/>
</dbReference>
<feature type="DNA-binding region" description="H-T-H motif" evidence="2">
    <location>
        <begin position="75"/>
        <end position="94"/>
    </location>
</feature>
<keyword evidence="1 2" id="KW-0238">DNA-binding</keyword>
<evidence type="ECO:0000259" key="4">
    <source>
        <dbReference type="PROSITE" id="PS50977"/>
    </source>
</evidence>
<dbReference type="Proteomes" id="UP000282837">
    <property type="component" value="Unassembled WGS sequence"/>
</dbReference>
<evidence type="ECO:0000256" key="3">
    <source>
        <dbReference type="SAM" id="MobiDB-lite"/>
    </source>
</evidence>
<feature type="domain" description="HTH tetR-type" evidence="4">
    <location>
        <begin position="52"/>
        <end position="112"/>
    </location>
</feature>